<reference evidence="2" key="2">
    <citation type="submission" date="2015-01" db="EMBL/GenBank/DDBJ databases">
        <title>Evolutionary Origins and Diversification of the Mycorrhizal Mutualists.</title>
        <authorList>
            <consortium name="DOE Joint Genome Institute"/>
            <consortium name="Mycorrhizal Genomics Consortium"/>
            <person name="Kohler A."/>
            <person name="Kuo A."/>
            <person name="Nagy L.G."/>
            <person name="Floudas D."/>
            <person name="Copeland A."/>
            <person name="Barry K.W."/>
            <person name="Cichocki N."/>
            <person name="Veneault-Fourrey C."/>
            <person name="LaButti K."/>
            <person name="Lindquist E.A."/>
            <person name="Lipzen A."/>
            <person name="Lundell T."/>
            <person name="Morin E."/>
            <person name="Murat C."/>
            <person name="Riley R."/>
            <person name="Ohm R."/>
            <person name="Sun H."/>
            <person name="Tunlid A."/>
            <person name="Henrissat B."/>
            <person name="Grigoriev I.V."/>
            <person name="Hibbett D.S."/>
            <person name="Martin F."/>
        </authorList>
    </citation>
    <scope>NUCLEOTIDE SEQUENCE [LARGE SCALE GENOMIC DNA]</scope>
    <source>
        <strain evidence="2">ATCC 200175</strain>
    </source>
</reference>
<dbReference type="EMBL" id="KN819337">
    <property type="protein sequence ID" value="KIJ15296.1"/>
    <property type="molecule type" value="Genomic_DNA"/>
</dbReference>
<gene>
    <name evidence="1" type="ORF">PAXINDRAFT_11834</name>
</gene>
<dbReference type="HOGENOM" id="CLU_1759393_0_0_1"/>
<reference evidence="1 2" key="1">
    <citation type="submission" date="2014-06" db="EMBL/GenBank/DDBJ databases">
        <authorList>
            <consortium name="DOE Joint Genome Institute"/>
            <person name="Kuo A."/>
            <person name="Kohler A."/>
            <person name="Nagy L.G."/>
            <person name="Floudas D."/>
            <person name="Copeland A."/>
            <person name="Barry K.W."/>
            <person name="Cichocki N."/>
            <person name="Veneault-Fourrey C."/>
            <person name="LaButti K."/>
            <person name="Lindquist E.A."/>
            <person name="Lipzen A."/>
            <person name="Lundell T."/>
            <person name="Morin E."/>
            <person name="Murat C."/>
            <person name="Sun H."/>
            <person name="Tunlid A."/>
            <person name="Henrissat B."/>
            <person name="Grigoriev I.V."/>
            <person name="Hibbett D.S."/>
            <person name="Martin F."/>
            <person name="Nordberg H.P."/>
            <person name="Cantor M.N."/>
            <person name="Hua S.X."/>
        </authorList>
    </citation>
    <scope>NUCLEOTIDE SEQUENCE [LARGE SCALE GENOMIC DNA]</scope>
    <source>
        <strain evidence="1 2">ATCC 200175</strain>
    </source>
</reference>
<evidence type="ECO:0000313" key="2">
    <source>
        <dbReference type="Proteomes" id="UP000053647"/>
    </source>
</evidence>
<dbReference type="OrthoDB" id="2677017at2759"/>
<proteinExistence type="predicted"/>
<dbReference type="Proteomes" id="UP000053647">
    <property type="component" value="Unassembled WGS sequence"/>
</dbReference>
<evidence type="ECO:0000313" key="1">
    <source>
        <dbReference type="EMBL" id="KIJ15296.1"/>
    </source>
</evidence>
<sequence>MAQYVRFQTSIVGWPRTINRSNSEVTVSSGNSSMLIASSFPSTLILPVVTIDINMSLPNQQPAIQIDVNMSPRPATAVPNGMNTQIINLEASPPWRPPYSSHAGNLPNVHVINPFLSPLPHARPSQGIRLEVLPPSHHSNLLATLVQHTGIDLDTSPPLTCMQQVHA</sequence>
<organism evidence="1 2">
    <name type="scientific">Paxillus involutus ATCC 200175</name>
    <dbReference type="NCBI Taxonomy" id="664439"/>
    <lineage>
        <taxon>Eukaryota</taxon>
        <taxon>Fungi</taxon>
        <taxon>Dikarya</taxon>
        <taxon>Basidiomycota</taxon>
        <taxon>Agaricomycotina</taxon>
        <taxon>Agaricomycetes</taxon>
        <taxon>Agaricomycetidae</taxon>
        <taxon>Boletales</taxon>
        <taxon>Paxilineae</taxon>
        <taxon>Paxillaceae</taxon>
        <taxon>Paxillus</taxon>
    </lineage>
</organism>
<dbReference type="AlphaFoldDB" id="A0A0C9U899"/>
<accession>A0A0C9U899</accession>
<name>A0A0C9U899_PAXIN</name>
<keyword evidence="2" id="KW-1185">Reference proteome</keyword>
<protein>
    <submittedName>
        <fullName evidence="1">Uncharacterized protein</fullName>
    </submittedName>
</protein>